<feature type="transmembrane region" description="Helical" evidence="9">
    <location>
        <begin position="128"/>
        <end position="149"/>
    </location>
</feature>
<dbReference type="GO" id="GO:0016020">
    <property type="term" value="C:membrane"/>
    <property type="evidence" value="ECO:0007669"/>
    <property type="project" value="UniProtKB-SubCell"/>
</dbReference>
<evidence type="ECO:0000313" key="11">
    <source>
        <dbReference type="Proteomes" id="UP001152795"/>
    </source>
</evidence>
<evidence type="ECO:0000256" key="8">
    <source>
        <dbReference type="ARBA" id="ARBA00025800"/>
    </source>
</evidence>
<evidence type="ECO:0000256" key="2">
    <source>
        <dbReference type="ARBA" id="ARBA00004141"/>
    </source>
</evidence>
<protein>
    <recommendedName>
        <fullName evidence="9">Vesicle transport protein</fullName>
    </recommendedName>
</protein>
<comment type="subcellular location">
    <subcellularLocation>
        <location evidence="2 9">Membrane</location>
        <topology evidence="2 9">Multi-pass membrane protein</topology>
    </subcellularLocation>
</comment>
<name>A0A6S7G6C3_PARCT</name>
<keyword evidence="7 9" id="KW-0472">Membrane</keyword>
<gene>
    <name evidence="10" type="ORF">PACLA_8A010990</name>
</gene>
<feature type="transmembrane region" description="Helical" evidence="9">
    <location>
        <begin position="102"/>
        <end position="122"/>
    </location>
</feature>
<dbReference type="InterPro" id="IPR007305">
    <property type="entry name" value="Vesicle_transpt_Got1/SFT2"/>
</dbReference>
<organism evidence="10 11">
    <name type="scientific">Paramuricea clavata</name>
    <name type="common">Red gorgonian</name>
    <name type="synonym">Violescent sea-whip</name>
    <dbReference type="NCBI Taxonomy" id="317549"/>
    <lineage>
        <taxon>Eukaryota</taxon>
        <taxon>Metazoa</taxon>
        <taxon>Cnidaria</taxon>
        <taxon>Anthozoa</taxon>
        <taxon>Octocorallia</taxon>
        <taxon>Malacalcyonacea</taxon>
        <taxon>Plexauridae</taxon>
        <taxon>Paramuricea</taxon>
    </lineage>
</organism>
<feature type="transmembrane region" description="Helical" evidence="9">
    <location>
        <begin position="41"/>
        <end position="61"/>
    </location>
</feature>
<evidence type="ECO:0000256" key="9">
    <source>
        <dbReference type="RuleBase" id="RU363111"/>
    </source>
</evidence>
<evidence type="ECO:0000256" key="3">
    <source>
        <dbReference type="ARBA" id="ARBA00022448"/>
    </source>
</evidence>
<dbReference type="Proteomes" id="UP001152795">
    <property type="component" value="Unassembled WGS sequence"/>
</dbReference>
<comment type="caution">
    <text evidence="10">The sequence shown here is derived from an EMBL/GenBank/DDBJ whole genome shotgun (WGS) entry which is preliminary data.</text>
</comment>
<dbReference type="InterPro" id="IPR011691">
    <property type="entry name" value="Vesicle_transpt_SFT2"/>
</dbReference>
<keyword evidence="11" id="KW-1185">Reference proteome</keyword>
<evidence type="ECO:0000313" key="10">
    <source>
        <dbReference type="EMBL" id="CAB3983936.1"/>
    </source>
</evidence>
<dbReference type="PANTHER" id="PTHR23137">
    <property type="entry name" value="VESICLE TRANSPORT PROTEIN-RELATED"/>
    <property type="match status" value="1"/>
</dbReference>
<dbReference type="PANTHER" id="PTHR23137:SF6">
    <property type="entry name" value="VESICLE TRANSPORT PROTEIN"/>
    <property type="match status" value="1"/>
</dbReference>
<keyword evidence="4 9" id="KW-0812">Transmembrane</keyword>
<dbReference type="GO" id="GO:0015031">
    <property type="term" value="P:protein transport"/>
    <property type="evidence" value="ECO:0007669"/>
    <property type="project" value="UniProtKB-KW"/>
</dbReference>
<comment type="function">
    <text evidence="1 9">May be involved in fusion of retrograde transport vesicles derived from an endocytic compartment with the Golgi complex.</text>
</comment>
<evidence type="ECO:0000256" key="7">
    <source>
        <dbReference type="ARBA" id="ARBA00023136"/>
    </source>
</evidence>
<dbReference type="GO" id="GO:0012505">
    <property type="term" value="C:endomembrane system"/>
    <property type="evidence" value="ECO:0007669"/>
    <property type="project" value="UniProtKB-ARBA"/>
</dbReference>
<evidence type="ECO:0000256" key="6">
    <source>
        <dbReference type="ARBA" id="ARBA00022989"/>
    </source>
</evidence>
<dbReference type="AlphaFoldDB" id="A0A6S7G6C3"/>
<keyword evidence="6 9" id="KW-1133">Transmembrane helix</keyword>
<proteinExistence type="inferred from homology"/>
<dbReference type="EMBL" id="CACRXK020000677">
    <property type="protein sequence ID" value="CAB3983936.1"/>
    <property type="molecule type" value="Genomic_DNA"/>
</dbReference>
<keyword evidence="3 9" id="KW-0813">Transport</keyword>
<dbReference type="Pfam" id="PF04178">
    <property type="entry name" value="Got1"/>
    <property type="match status" value="1"/>
</dbReference>
<dbReference type="GO" id="GO:0005737">
    <property type="term" value="C:cytoplasm"/>
    <property type="evidence" value="ECO:0007669"/>
    <property type="project" value="UniProtKB-ARBA"/>
</dbReference>
<keyword evidence="5 9" id="KW-0653">Protein transport</keyword>
<reference evidence="10" key="1">
    <citation type="submission" date="2020-04" db="EMBL/GenBank/DDBJ databases">
        <authorList>
            <person name="Alioto T."/>
            <person name="Alioto T."/>
            <person name="Gomez Garrido J."/>
        </authorList>
    </citation>
    <scope>NUCLEOTIDE SEQUENCE</scope>
    <source>
        <strain evidence="10">A484AB</strain>
    </source>
</reference>
<feature type="transmembrane region" description="Helical" evidence="9">
    <location>
        <begin position="67"/>
        <end position="90"/>
    </location>
</feature>
<evidence type="ECO:0000256" key="4">
    <source>
        <dbReference type="ARBA" id="ARBA00022692"/>
    </source>
</evidence>
<sequence length="163" mass="18048">MAPSTVQKLKAAVTGQPNDESSLITEISDATTLSWSTRIKGFIICFVVGVGLTLLGIVMLFQNNYKLFAVFYTFGNLTALASSFFLTGPLKQLKNMFKEKRFIATIVMLVCLVLTLCAALWWKNNGLAILFAILQYFAMAWYCLSYIPFARNAVKGCINSCLA</sequence>
<evidence type="ECO:0000256" key="5">
    <source>
        <dbReference type="ARBA" id="ARBA00022927"/>
    </source>
</evidence>
<dbReference type="GO" id="GO:0016192">
    <property type="term" value="P:vesicle-mediated transport"/>
    <property type="evidence" value="ECO:0007669"/>
    <property type="project" value="InterPro"/>
</dbReference>
<comment type="similarity">
    <text evidence="8 9">Belongs to the SFT2 family.</text>
</comment>
<evidence type="ECO:0000256" key="1">
    <source>
        <dbReference type="ARBA" id="ARBA00003566"/>
    </source>
</evidence>
<accession>A0A6S7G6C3</accession>